<evidence type="ECO:0000313" key="2">
    <source>
        <dbReference type="Proteomes" id="UP000251960"/>
    </source>
</evidence>
<keyword evidence="1" id="KW-0804">Transcription</keyword>
<comment type="caution">
    <text evidence="1">The sequence shown here is derived from an EMBL/GenBank/DDBJ whole genome shotgun (WGS) entry which is preliminary data.</text>
</comment>
<accession>A0A3L6G932</accession>
<keyword evidence="1" id="KW-0240">DNA-directed RNA polymerase</keyword>
<dbReference type="AlphaFoldDB" id="A0A3L6G932"/>
<evidence type="ECO:0000313" key="1">
    <source>
        <dbReference type="EMBL" id="PWZ45011.1"/>
    </source>
</evidence>
<organism evidence="1 2">
    <name type="scientific">Zea mays</name>
    <name type="common">Maize</name>
    <dbReference type="NCBI Taxonomy" id="4577"/>
    <lineage>
        <taxon>Eukaryota</taxon>
        <taxon>Viridiplantae</taxon>
        <taxon>Streptophyta</taxon>
        <taxon>Embryophyta</taxon>
        <taxon>Tracheophyta</taxon>
        <taxon>Spermatophyta</taxon>
        <taxon>Magnoliopsida</taxon>
        <taxon>Liliopsida</taxon>
        <taxon>Poales</taxon>
        <taxon>Poaceae</taxon>
        <taxon>PACMAD clade</taxon>
        <taxon>Panicoideae</taxon>
        <taxon>Andropogonodae</taxon>
        <taxon>Andropogoneae</taxon>
        <taxon>Tripsacinae</taxon>
        <taxon>Zea</taxon>
    </lineage>
</organism>
<sequence>MCTRPLFSQCHDMCEFSVQEVFKCHKATNSGDHIGLLFLSRHLKKYRYGLEYASLEVKNHLERVNFSDLVETIMIIYDGHDKIRNEGMWTTHFHINKAMMKKKRLGLRFVVDELAKEYDTTRDQLNNAIPSIRISRRKCLVGDEGVKSSSCCIAVVAHAERNSISQLDTIKTRVIPSILDTLLKGCYVLIHLQNISHIFTVTFL</sequence>
<dbReference type="Proteomes" id="UP000251960">
    <property type="component" value="Chromosome 10"/>
</dbReference>
<dbReference type="GO" id="GO:0000428">
    <property type="term" value="C:DNA-directed RNA polymerase complex"/>
    <property type="evidence" value="ECO:0007669"/>
    <property type="project" value="UniProtKB-KW"/>
</dbReference>
<protein>
    <submittedName>
        <fullName evidence="1">DNA-directed RNA polymerase IV subunit 1</fullName>
    </submittedName>
</protein>
<dbReference type="EMBL" id="NCVQ01000002">
    <property type="protein sequence ID" value="PWZ45011.1"/>
    <property type="molecule type" value="Genomic_DNA"/>
</dbReference>
<proteinExistence type="predicted"/>
<name>A0A3L6G932_MAIZE</name>
<gene>
    <name evidence="1" type="primary">NRPD1_2</name>
    <name evidence="1" type="ORF">Zm00014a_034761</name>
</gene>
<reference evidence="1 2" key="1">
    <citation type="journal article" date="2018" name="Nat. Genet.">
        <title>Extensive intraspecific gene order and gene structural variations between Mo17 and other maize genomes.</title>
        <authorList>
            <person name="Sun S."/>
            <person name="Zhou Y."/>
            <person name="Chen J."/>
            <person name="Shi J."/>
            <person name="Zhao H."/>
            <person name="Zhao H."/>
            <person name="Song W."/>
            <person name="Zhang M."/>
            <person name="Cui Y."/>
            <person name="Dong X."/>
            <person name="Liu H."/>
            <person name="Ma X."/>
            <person name="Jiao Y."/>
            <person name="Wang B."/>
            <person name="Wei X."/>
            <person name="Stein J.C."/>
            <person name="Glaubitz J.C."/>
            <person name="Lu F."/>
            <person name="Yu G."/>
            <person name="Liang C."/>
            <person name="Fengler K."/>
            <person name="Li B."/>
            <person name="Rafalski A."/>
            <person name="Schnable P.S."/>
            <person name="Ware D.H."/>
            <person name="Buckler E.S."/>
            <person name="Lai J."/>
        </authorList>
    </citation>
    <scope>NUCLEOTIDE SEQUENCE [LARGE SCALE GENOMIC DNA]</scope>
    <source>
        <strain evidence="2">cv. Missouri 17</strain>
        <tissue evidence="1">Seedling</tissue>
    </source>
</reference>